<evidence type="ECO:0000256" key="1">
    <source>
        <dbReference type="SAM" id="Phobius"/>
    </source>
</evidence>
<proteinExistence type="predicted"/>
<accession>A0A848MEY8</accession>
<gene>
    <name evidence="2" type="ORF">GW590_07570</name>
</gene>
<reference evidence="2 3" key="2">
    <citation type="submission" date="2020-06" db="EMBL/GenBank/DDBJ databases">
        <title>Polyphasic characterization of a Rahnella strain isolated from tree sap.</title>
        <authorList>
            <person name="Kim I.S."/>
        </authorList>
    </citation>
    <scope>NUCLEOTIDE SEQUENCE [LARGE SCALE GENOMIC DNA]</scope>
    <source>
        <strain evidence="2 3">SAP-1</strain>
    </source>
</reference>
<keyword evidence="1" id="KW-1133">Transmembrane helix</keyword>
<comment type="caution">
    <text evidence="2">The sequence shown here is derived from an EMBL/GenBank/DDBJ whole genome shotgun (WGS) entry which is preliminary data.</text>
</comment>
<organism evidence="2 3">
    <name type="scientific">Rouxiella aceris</name>
    <dbReference type="NCBI Taxonomy" id="2703884"/>
    <lineage>
        <taxon>Bacteria</taxon>
        <taxon>Pseudomonadati</taxon>
        <taxon>Pseudomonadota</taxon>
        <taxon>Gammaproteobacteria</taxon>
        <taxon>Enterobacterales</taxon>
        <taxon>Yersiniaceae</taxon>
        <taxon>Rouxiella</taxon>
    </lineage>
</organism>
<dbReference type="EMBL" id="JAADJU010000003">
    <property type="protein sequence ID" value="NMP26717.1"/>
    <property type="molecule type" value="Genomic_DNA"/>
</dbReference>
<dbReference type="RefSeq" id="WP_169402407.1">
    <property type="nucleotide sequence ID" value="NZ_JAADJU010000003.1"/>
</dbReference>
<dbReference type="SUPFAM" id="SSF58100">
    <property type="entry name" value="Bacterial hemolysins"/>
    <property type="match status" value="1"/>
</dbReference>
<name>A0A848MEY8_9GAMM</name>
<keyword evidence="3" id="KW-1185">Reference proteome</keyword>
<keyword evidence="1" id="KW-0472">Membrane</keyword>
<dbReference type="CDD" id="cd21116">
    <property type="entry name" value="ClyA-like"/>
    <property type="match status" value="1"/>
</dbReference>
<dbReference type="Gene3D" id="1.20.1170.10">
    <property type="match status" value="1"/>
</dbReference>
<keyword evidence="1" id="KW-0812">Transmembrane</keyword>
<sequence>MHISSVLPEDAPKMHDNTILSPITESHYKAILPEVYKTNVATVNSLISSILDYRLPTMTLPPDNWARFCKTYIEAQSDALVWINQVIARFDNIPQDVQSYHQDITIILADAITMAQCMIDNPERRLIYASLLNQDLTIIANKLNMVLGFVKGTIDALNDFQNALSKTAGKLHNLATIASQDAKVDQQKNTALKKSINDLNESVMGLTTSIVCLGIADAAAIAIGSLATILAFPIGGLAWLFCAPAIITASVFIDLNSKKIKAEKILIETTQREMDQRAQNVSTLHLLAQTYTGLAKSSSSAKDNLYQILENWHTLASDFSESIKDIHKVVLDVKNCNDQDIVEDLTLANDCWQKAYNDAGSLTINLDHSDAEIDIGMNEHDIKKAYQSSNVVDIVTYFN</sequence>
<feature type="transmembrane region" description="Helical" evidence="1">
    <location>
        <begin position="237"/>
        <end position="255"/>
    </location>
</feature>
<feature type="transmembrane region" description="Helical" evidence="1">
    <location>
        <begin position="203"/>
        <end position="231"/>
    </location>
</feature>
<evidence type="ECO:0000313" key="2">
    <source>
        <dbReference type="EMBL" id="NMP26717.1"/>
    </source>
</evidence>
<reference evidence="2 3" key="1">
    <citation type="submission" date="2020-01" db="EMBL/GenBank/DDBJ databases">
        <authorList>
            <person name="Lee S.D."/>
        </authorList>
    </citation>
    <scope>NUCLEOTIDE SEQUENCE [LARGE SCALE GENOMIC DNA]</scope>
    <source>
        <strain evidence="2 3">SAP-1</strain>
    </source>
</reference>
<dbReference type="AlphaFoldDB" id="A0A848MEY8"/>
<dbReference type="Proteomes" id="UP000585363">
    <property type="component" value="Unassembled WGS sequence"/>
</dbReference>
<protein>
    <submittedName>
        <fullName evidence="2">Uncharacterized protein</fullName>
    </submittedName>
</protein>
<evidence type="ECO:0000313" key="3">
    <source>
        <dbReference type="Proteomes" id="UP000585363"/>
    </source>
</evidence>